<sequence>MIKVPGFGPVAHTSDGKANCSALSSEKFPAPAPSKLVTIQYLPPTGTPAYATPTNVMSTPLANSTASQIGAGAAAGIGVGVGVGVCLLATTCAFFYLRRRRSSQYNVAASKTWTESVPGIQQHNQLLGMSLGGADPVLKSLHNSLRRLNWIRIC</sequence>
<dbReference type="OrthoDB" id="5215637at2759"/>
<feature type="transmembrane region" description="Helical" evidence="1">
    <location>
        <begin position="69"/>
        <end position="97"/>
    </location>
</feature>
<dbReference type="AlphaFoldDB" id="A0A5N7BHI7"/>
<evidence type="ECO:0000256" key="1">
    <source>
        <dbReference type="SAM" id="Phobius"/>
    </source>
</evidence>
<proteinExistence type="predicted"/>
<evidence type="ECO:0008006" key="4">
    <source>
        <dbReference type="Google" id="ProtNLM"/>
    </source>
</evidence>
<name>A0A5N7BHI7_9EURO</name>
<accession>A0A5N7BHI7</accession>
<evidence type="ECO:0000313" key="2">
    <source>
        <dbReference type="EMBL" id="KAE8381262.1"/>
    </source>
</evidence>
<keyword evidence="3" id="KW-1185">Reference proteome</keyword>
<dbReference type="EMBL" id="ML736172">
    <property type="protein sequence ID" value="KAE8381262.1"/>
    <property type="molecule type" value="Genomic_DNA"/>
</dbReference>
<reference evidence="2 3" key="1">
    <citation type="submission" date="2019-04" db="EMBL/GenBank/DDBJ databases">
        <title>Friends and foes A comparative genomics studyof 23 Aspergillus species from section Flavi.</title>
        <authorList>
            <consortium name="DOE Joint Genome Institute"/>
            <person name="Kjaerbolling I."/>
            <person name="Vesth T."/>
            <person name="Frisvad J.C."/>
            <person name="Nybo J.L."/>
            <person name="Theobald S."/>
            <person name="Kildgaard S."/>
            <person name="Isbrandt T."/>
            <person name="Kuo A."/>
            <person name="Sato A."/>
            <person name="Lyhne E.K."/>
            <person name="Kogle M.E."/>
            <person name="Wiebenga A."/>
            <person name="Kun R.S."/>
            <person name="Lubbers R.J."/>
            <person name="Makela M.R."/>
            <person name="Barry K."/>
            <person name="Chovatia M."/>
            <person name="Clum A."/>
            <person name="Daum C."/>
            <person name="Haridas S."/>
            <person name="He G."/>
            <person name="LaButti K."/>
            <person name="Lipzen A."/>
            <person name="Mondo S."/>
            <person name="Riley R."/>
            <person name="Salamov A."/>
            <person name="Simmons B.A."/>
            <person name="Magnuson J.K."/>
            <person name="Henrissat B."/>
            <person name="Mortensen U.H."/>
            <person name="Larsen T.O."/>
            <person name="Devries R.P."/>
            <person name="Grigoriev I.V."/>
            <person name="Machida M."/>
            <person name="Baker S.E."/>
            <person name="Andersen M.R."/>
        </authorList>
    </citation>
    <scope>NUCLEOTIDE SEQUENCE [LARGE SCALE GENOMIC DNA]</scope>
    <source>
        <strain evidence="2 3">IBT 29228</strain>
    </source>
</reference>
<gene>
    <name evidence="2" type="ORF">BDV26DRAFT_95683</name>
</gene>
<keyword evidence="1" id="KW-0812">Transmembrane</keyword>
<dbReference type="Proteomes" id="UP000326198">
    <property type="component" value="Unassembled WGS sequence"/>
</dbReference>
<keyword evidence="1" id="KW-0472">Membrane</keyword>
<keyword evidence="1" id="KW-1133">Transmembrane helix</keyword>
<protein>
    <recommendedName>
        <fullName evidence="4">Mid2 domain-containing protein</fullName>
    </recommendedName>
</protein>
<organism evidence="2 3">
    <name type="scientific">Aspergillus bertholletiae</name>
    <dbReference type="NCBI Taxonomy" id="1226010"/>
    <lineage>
        <taxon>Eukaryota</taxon>
        <taxon>Fungi</taxon>
        <taxon>Dikarya</taxon>
        <taxon>Ascomycota</taxon>
        <taxon>Pezizomycotina</taxon>
        <taxon>Eurotiomycetes</taxon>
        <taxon>Eurotiomycetidae</taxon>
        <taxon>Eurotiales</taxon>
        <taxon>Aspergillaceae</taxon>
        <taxon>Aspergillus</taxon>
        <taxon>Aspergillus subgen. Circumdati</taxon>
    </lineage>
</organism>
<evidence type="ECO:0000313" key="3">
    <source>
        <dbReference type="Proteomes" id="UP000326198"/>
    </source>
</evidence>